<dbReference type="GO" id="GO:0016787">
    <property type="term" value="F:hydrolase activity"/>
    <property type="evidence" value="ECO:0007669"/>
    <property type="project" value="UniProtKB-KW"/>
</dbReference>
<organism evidence="9 10">
    <name type="scientific">Mycetomoellerius zeteki</name>
    <dbReference type="NCBI Taxonomy" id="64791"/>
    <lineage>
        <taxon>Eukaryota</taxon>
        <taxon>Metazoa</taxon>
        <taxon>Ecdysozoa</taxon>
        <taxon>Arthropoda</taxon>
        <taxon>Hexapoda</taxon>
        <taxon>Insecta</taxon>
        <taxon>Pterygota</taxon>
        <taxon>Neoptera</taxon>
        <taxon>Endopterygota</taxon>
        <taxon>Hymenoptera</taxon>
        <taxon>Apocrita</taxon>
        <taxon>Aculeata</taxon>
        <taxon>Formicoidea</taxon>
        <taxon>Formicidae</taxon>
        <taxon>Myrmicinae</taxon>
        <taxon>Mycetomoellerius</taxon>
    </lineage>
</organism>
<evidence type="ECO:0000313" key="10">
    <source>
        <dbReference type="Proteomes" id="UP000075809"/>
    </source>
</evidence>
<evidence type="ECO:0000256" key="5">
    <source>
        <dbReference type="ARBA" id="ARBA00022723"/>
    </source>
</evidence>
<evidence type="ECO:0000256" key="1">
    <source>
        <dbReference type="ARBA" id="ARBA00001968"/>
    </source>
</evidence>
<keyword evidence="5" id="KW-0479">Metal-binding</keyword>
<evidence type="ECO:0000256" key="6">
    <source>
        <dbReference type="ARBA" id="ARBA00022801"/>
    </source>
</evidence>
<dbReference type="Pfam" id="PF13359">
    <property type="entry name" value="DDE_Tnp_4"/>
    <property type="match status" value="1"/>
</dbReference>
<dbReference type="EMBL" id="KQ982896">
    <property type="protein sequence ID" value="KYQ49541.1"/>
    <property type="molecule type" value="Genomic_DNA"/>
</dbReference>
<dbReference type="InterPro" id="IPR027806">
    <property type="entry name" value="HARBI1_dom"/>
</dbReference>
<dbReference type="GO" id="GO:0005634">
    <property type="term" value="C:nucleus"/>
    <property type="evidence" value="ECO:0007669"/>
    <property type="project" value="UniProtKB-SubCell"/>
</dbReference>
<keyword evidence="4" id="KW-0540">Nuclease</keyword>
<protein>
    <submittedName>
        <fullName evidence="9">Putative nuclease HARBI1</fullName>
    </submittedName>
</protein>
<dbReference type="STRING" id="64791.A0A151WP17"/>
<proteinExistence type="inferred from homology"/>
<evidence type="ECO:0000313" key="9">
    <source>
        <dbReference type="EMBL" id="KYQ49541.1"/>
    </source>
</evidence>
<comment type="similarity">
    <text evidence="3">Belongs to the HARBI1 family.</text>
</comment>
<dbReference type="GO" id="GO:0004518">
    <property type="term" value="F:nuclease activity"/>
    <property type="evidence" value="ECO:0007669"/>
    <property type="project" value="UniProtKB-KW"/>
</dbReference>
<evidence type="ECO:0000256" key="2">
    <source>
        <dbReference type="ARBA" id="ARBA00004123"/>
    </source>
</evidence>
<comment type="cofactor">
    <cofactor evidence="1">
        <name>a divalent metal cation</name>
        <dbReference type="ChEBI" id="CHEBI:60240"/>
    </cofactor>
</comment>
<sequence>MCQASISGAIHEIVNAINAIMQQWIKFPVQANEIEAIQQQFWINTNFPSVIGAVDGTHIAIFPPEKRREHLYINRKLYHSLNVMIVSDYYGIILAVAANHGGRTHDARVWNSSRLSRHMLNQYENGRRNVWLLGDSGYPLLPYLMTPKLNQPPGSPGASYTDAHAVARSSVERTIGVWKGRWRCLRKERGLHYSPEFAALKVNATCVLHNIVKHYNVPDVEIYRDEQENIEAEDNMHADMRARGNIVRETIIERYFT</sequence>
<accession>A0A151WP17</accession>
<evidence type="ECO:0000259" key="8">
    <source>
        <dbReference type="Pfam" id="PF13359"/>
    </source>
</evidence>
<reference evidence="9 10" key="1">
    <citation type="submission" date="2015-09" db="EMBL/GenBank/DDBJ databases">
        <title>Trachymyrmex zeteki WGS genome.</title>
        <authorList>
            <person name="Nygaard S."/>
            <person name="Hu H."/>
            <person name="Boomsma J."/>
            <person name="Zhang G."/>
        </authorList>
    </citation>
    <scope>NUCLEOTIDE SEQUENCE [LARGE SCALE GENOMIC DNA]</scope>
    <source>
        <strain evidence="9">Tzet28-1</strain>
        <tissue evidence="9">Whole body</tissue>
    </source>
</reference>
<dbReference type="PANTHER" id="PTHR22930">
    <property type="match status" value="1"/>
</dbReference>
<keyword evidence="6" id="KW-0378">Hydrolase</keyword>
<evidence type="ECO:0000256" key="7">
    <source>
        <dbReference type="ARBA" id="ARBA00023242"/>
    </source>
</evidence>
<dbReference type="PANTHER" id="PTHR22930:SF85">
    <property type="entry name" value="GH03217P-RELATED"/>
    <property type="match status" value="1"/>
</dbReference>
<feature type="domain" description="DDE Tnp4" evidence="8">
    <location>
        <begin position="54"/>
        <end position="210"/>
    </location>
</feature>
<keyword evidence="7" id="KW-0539">Nucleus</keyword>
<dbReference type="AlphaFoldDB" id="A0A151WP17"/>
<comment type="subcellular location">
    <subcellularLocation>
        <location evidence="2">Nucleus</location>
    </subcellularLocation>
</comment>
<dbReference type="GO" id="GO:0046872">
    <property type="term" value="F:metal ion binding"/>
    <property type="evidence" value="ECO:0007669"/>
    <property type="project" value="UniProtKB-KW"/>
</dbReference>
<dbReference type="Proteomes" id="UP000075809">
    <property type="component" value="Unassembled WGS sequence"/>
</dbReference>
<evidence type="ECO:0000256" key="4">
    <source>
        <dbReference type="ARBA" id="ARBA00022722"/>
    </source>
</evidence>
<evidence type="ECO:0000256" key="3">
    <source>
        <dbReference type="ARBA" id="ARBA00006958"/>
    </source>
</evidence>
<keyword evidence="10" id="KW-1185">Reference proteome</keyword>
<gene>
    <name evidence="9" type="ORF">ALC60_11393</name>
</gene>
<dbReference type="InterPro" id="IPR045249">
    <property type="entry name" value="HARBI1-like"/>
</dbReference>
<name>A0A151WP17_9HYME</name>